<dbReference type="Pfam" id="PF06722">
    <property type="entry name" value="EryCIII-like_C"/>
    <property type="match status" value="1"/>
</dbReference>
<keyword evidence="8" id="KW-1185">Reference proteome</keyword>
<proteinExistence type="inferred from homology"/>
<evidence type="ECO:0000256" key="2">
    <source>
        <dbReference type="ARBA" id="ARBA00022676"/>
    </source>
</evidence>
<dbReference type="Proteomes" id="UP000248544">
    <property type="component" value="Unassembled WGS sequence"/>
</dbReference>
<dbReference type="GO" id="GO:0017000">
    <property type="term" value="P:antibiotic biosynthetic process"/>
    <property type="evidence" value="ECO:0007669"/>
    <property type="project" value="UniProtKB-ARBA"/>
</dbReference>
<name>A0A2W2GSD4_9ACTN</name>
<gene>
    <name evidence="7" type="ORF">C1I98_08760</name>
</gene>
<protein>
    <submittedName>
        <fullName evidence="7">Protein IroB</fullName>
    </submittedName>
</protein>
<sequence>MRVLFTSWAWPSHLYAMVPLAWAMRAAGHEVLVAGQPSLAVAAAHAGLPYAPIGSDVDSVGMVRGYALPTRRFGTPAAAPSNGRGPRALRMFQANAEAMADDLVELAREWRPRLIVHDPTAWAGAIAAAAIGVPAVRHLYGVDLMHAARPFLAELLAPMGERHGLEDLDPLGAATIDPYPSDVQVDVDYEPVPVKYVPYNGPGITPRLRPAARPRVCVTWGTTIARVDPERFLAGDVLRALASPEVEVVAAVTAAQREWLGPVPEGVRVVQDAPLHAVLPGCDLLVAHGGAGTSLTGMAAGLPQLLVPQLPDHEAHATRLARAGAAVLLPVDQASPAELREQALGLLHDARAGAAAARLREEIAARPAPADVVPLLEEVAGAFSARPPGLH</sequence>
<dbReference type="InterPro" id="IPR050426">
    <property type="entry name" value="Glycosyltransferase_28"/>
</dbReference>
<keyword evidence="4" id="KW-0732">Signal</keyword>
<dbReference type="GO" id="GO:0016758">
    <property type="term" value="F:hexosyltransferase activity"/>
    <property type="evidence" value="ECO:0007669"/>
    <property type="project" value="UniProtKB-ARBA"/>
</dbReference>
<dbReference type="PANTHER" id="PTHR48050">
    <property type="entry name" value="STEROL 3-BETA-GLUCOSYLTRANSFERASE"/>
    <property type="match status" value="1"/>
</dbReference>
<evidence type="ECO:0000259" key="5">
    <source>
        <dbReference type="Pfam" id="PF06722"/>
    </source>
</evidence>
<dbReference type="InterPro" id="IPR048284">
    <property type="entry name" value="EryCIII-like_N"/>
</dbReference>
<dbReference type="GO" id="GO:0008194">
    <property type="term" value="F:UDP-glycosyltransferase activity"/>
    <property type="evidence" value="ECO:0007669"/>
    <property type="project" value="InterPro"/>
</dbReference>
<feature type="chain" id="PRO_5039420573" evidence="4">
    <location>
        <begin position="24"/>
        <end position="391"/>
    </location>
</feature>
<dbReference type="CDD" id="cd03784">
    <property type="entry name" value="GT1_Gtf-like"/>
    <property type="match status" value="1"/>
</dbReference>
<dbReference type="InterPro" id="IPR002213">
    <property type="entry name" value="UDP_glucos_trans"/>
</dbReference>
<evidence type="ECO:0000313" key="7">
    <source>
        <dbReference type="EMBL" id="PZG51371.1"/>
    </source>
</evidence>
<feature type="domain" description="Erythromycin biosynthesis protein CIII-like N-terminal" evidence="6">
    <location>
        <begin position="22"/>
        <end position="221"/>
    </location>
</feature>
<organism evidence="7 8">
    <name type="scientific">Spongiactinospora gelatinilytica</name>
    <dbReference type="NCBI Taxonomy" id="2666298"/>
    <lineage>
        <taxon>Bacteria</taxon>
        <taxon>Bacillati</taxon>
        <taxon>Actinomycetota</taxon>
        <taxon>Actinomycetes</taxon>
        <taxon>Streptosporangiales</taxon>
        <taxon>Streptosporangiaceae</taxon>
        <taxon>Spongiactinospora</taxon>
    </lineage>
</organism>
<evidence type="ECO:0000313" key="8">
    <source>
        <dbReference type="Proteomes" id="UP000248544"/>
    </source>
</evidence>
<accession>A0A2W2GSD4</accession>
<keyword evidence="2" id="KW-0328">Glycosyltransferase</keyword>
<evidence type="ECO:0000256" key="3">
    <source>
        <dbReference type="ARBA" id="ARBA00022679"/>
    </source>
</evidence>
<dbReference type="Gene3D" id="3.40.50.2000">
    <property type="entry name" value="Glycogen Phosphorylase B"/>
    <property type="match status" value="2"/>
</dbReference>
<comment type="caution">
    <text evidence="7">The sequence shown here is derived from an EMBL/GenBank/DDBJ whole genome shotgun (WGS) entry which is preliminary data.</text>
</comment>
<reference evidence="7 8" key="1">
    <citation type="submission" date="2018-01" db="EMBL/GenBank/DDBJ databases">
        <title>Draft genome sequence of Sphaerisporangium sp. 7K107.</title>
        <authorList>
            <person name="Sahin N."/>
            <person name="Saygin H."/>
            <person name="Ay H."/>
        </authorList>
    </citation>
    <scope>NUCLEOTIDE SEQUENCE [LARGE SCALE GENOMIC DNA]</scope>
    <source>
        <strain evidence="7 8">7K107</strain>
    </source>
</reference>
<feature type="domain" description="Erythromycin biosynthesis protein CIII-like C-terminal" evidence="5">
    <location>
        <begin position="237"/>
        <end position="378"/>
    </location>
</feature>
<dbReference type="SUPFAM" id="SSF53756">
    <property type="entry name" value="UDP-Glycosyltransferase/glycogen phosphorylase"/>
    <property type="match status" value="1"/>
</dbReference>
<dbReference type="RefSeq" id="WP_111166575.1">
    <property type="nucleotide sequence ID" value="NZ_POUA01000046.1"/>
</dbReference>
<dbReference type="PANTHER" id="PTHR48050:SF13">
    <property type="entry name" value="STEROL 3-BETA-GLUCOSYLTRANSFERASE UGT80A2"/>
    <property type="match status" value="1"/>
</dbReference>
<comment type="similarity">
    <text evidence="1">Belongs to the glycosyltransferase 28 family.</text>
</comment>
<evidence type="ECO:0000259" key="6">
    <source>
        <dbReference type="Pfam" id="PF21036"/>
    </source>
</evidence>
<feature type="signal peptide" evidence="4">
    <location>
        <begin position="1"/>
        <end position="23"/>
    </location>
</feature>
<dbReference type="AlphaFoldDB" id="A0A2W2GSD4"/>
<keyword evidence="3" id="KW-0808">Transferase</keyword>
<dbReference type="Pfam" id="PF21036">
    <property type="entry name" value="EryCIII-like_N"/>
    <property type="match status" value="1"/>
</dbReference>
<evidence type="ECO:0000256" key="4">
    <source>
        <dbReference type="SAM" id="SignalP"/>
    </source>
</evidence>
<dbReference type="InterPro" id="IPR010610">
    <property type="entry name" value="EryCIII-like_C"/>
</dbReference>
<dbReference type="EMBL" id="POUA01000046">
    <property type="protein sequence ID" value="PZG51371.1"/>
    <property type="molecule type" value="Genomic_DNA"/>
</dbReference>
<evidence type="ECO:0000256" key="1">
    <source>
        <dbReference type="ARBA" id="ARBA00006962"/>
    </source>
</evidence>